<dbReference type="CDD" id="cd03392">
    <property type="entry name" value="PAP2_like_2"/>
    <property type="match status" value="1"/>
</dbReference>
<keyword evidence="1" id="KW-1133">Transmembrane helix</keyword>
<keyword evidence="3" id="KW-0378">Hydrolase</keyword>
<comment type="caution">
    <text evidence="3">The sequence shown here is derived from an EMBL/GenBank/DDBJ whole genome shotgun (WGS) entry which is preliminary data.</text>
</comment>
<evidence type="ECO:0000313" key="4">
    <source>
        <dbReference type="Proteomes" id="UP000580797"/>
    </source>
</evidence>
<organism evidence="3 4">
    <name type="scientific">Neomicrococcus aestuarii</name>
    <dbReference type="NCBI Taxonomy" id="556325"/>
    <lineage>
        <taxon>Bacteria</taxon>
        <taxon>Bacillati</taxon>
        <taxon>Actinomycetota</taxon>
        <taxon>Actinomycetes</taxon>
        <taxon>Micrococcales</taxon>
        <taxon>Micrococcaceae</taxon>
        <taxon>Neomicrococcus</taxon>
    </lineage>
</organism>
<feature type="transmembrane region" description="Helical" evidence="1">
    <location>
        <begin position="20"/>
        <end position="44"/>
    </location>
</feature>
<evidence type="ECO:0000313" key="3">
    <source>
        <dbReference type="EMBL" id="MBB5512461.1"/>
    </source>
</evidence>
<dbReference type="EMBL" id="JACHDR010000001">
    <property type="protein sequence ID" value="MBB5512461.1"/>
    <property type="molecule type" value="Genomic_DNA"/>
</dbReference>
<dbReference type="GO" id="GO:0050380">
    <property type="term" value="F:undecaprenyl-diphosphatase activity"/>
    <property type="evidence" value="ECO:0007669"/>
    <property type="project" value="UniProtKB-EC"/>
</dbReference>
<dbReference type="Proteomes" id="UP000580797">
    <property type="component" value="Unassembled WGS sequence"/>
</dbReference>
<feature type="transmembrane region" description="Helical" evidence="1">
    <location>
        <begin position="185"/>
        <end position="204"/>
    </location>
</feature>
<feature type="transmembrane region" description="Helical" evidence="1">
    <location>
        <begin position="216"/>
        <end position="237"/>
    </location>
</feature>
<evidence type="ECO:0000259" key="2">
    <source>
        <dbReference type="SMART" id="SM00014"/>
    </source>
</evidence>
<reference evidence="3 4" key="1">
    <citation type="submission" date="2020-08" db="EMBL/GenBank/DDBJ databases">
        <title>Sequencing the genomes of 1000 actinobacteria strains.</title>
        <authorList>
            <person name="Klenk H.-P."/>
        </authorList>
    </citation>
    <scope>NUCLEOTIDE SEQUENCE [LARGE SCALE GENOMIC DNA]</scope>
    <source>
        <strain evidence="3 4">DSM 105783</strain>
    </source>
</reference>
<accession>A0A7W8TVU2</accession>
<gene>
    <name evidence="3" type="ORF">HD598_001148</name>
</gene>
<dbReference type="SUPFAM" id="SSF48317">
    <property type="entry name" value="Acid phosphatase/Vanadium-dependent haloperoxidase"/>
    <property type="match status" value="1"/>
</dbReference>
<dbReference type="EC" id="3.6.1.27" evidence="3"/>
<dbReference type="SMART" id="SM00014">
    <property type="entry name" value="acidPPc"/>
    <property type="match status" value="1"/>
</dbReference>
<keyword evidence="1" id="KW-0812">Transmembrane</keyword>
<dbReference type="Pfam" id="PF01569">
    <property type="entry name" value="PAP2"/>
    <property type="match status" value="1"/>
</dbReference>
<feature type="transmembrane region" description="Helical" evidence="1">
    <location>
        <begin position="90"/>
        <end position="109"/>
    </location>
</feature>
<dbReference type="PANTHER" id="PTHR14969:SF13">
    <property type="entry name" value="AT30094P"/>
    <property type="match status" value="1"/>
</dbReference>
<dbReference type="PANTHER" id="PTHR14969">
    <property type="entry name" value="SPHINGOSINE-1-PHOSPHATE PHOSPHOHYDROLASE"/>
    <property type="match status" value="1"/>
</dbReference>
<name>A0A7W8TVU2_9MICC</name>
<sequence length="257" mass="27903">MHQNSSAPSTSLIRRASERVATWLGPYTAMWLTIIVGGIVVVGLTKVAAEIYESIGEHDGAAAFDQPVLQWMIAHRSETLDQLVTNFTNIGGQVGMPILALVVFSVLTWKTRSWRPFILLASVAAGSVAMTIVGKQTFDRARPAIELAVPPYETSPSFPSGHTLNATAIMTIIAYLVCLEVKWNVTRVLVILACALFVVAMGLSRVFLGHHWLTDVLAAFALGFAWAGIVILAHRVFHSIRKVRIQSAKTTTVLPSA</sequence>
<dbReference type="InterPro" id="IPR000326">
    <property type="entry name" value="PAP2/HPO"/>
</dbReference>
<dbReference type="AlphaFoldDB" id="A0A7W8TVU2"/>
<dbReference type="RefSeq" id="WP_183664437.1">
    <property type="nucleotide sequence ID" value="NZ_BAAARH010000014.1"/>
</dbReference>
<dbReference type="Gene3D" id="1.20.144.10">
    <property type="entry name" value="Phosphatidic acid phosphatase type 2/haloperoxidase"/>
    <property type="match status" value="2"/>
</dbReference>
<proteinExistence type="predicted"/>
<feature type="transmembrane region" description="Helical" evidence="1">
    <location>
        <begin position="158"/>
        <end position="178"/>
    </location>
</feature>
<feature type="transmembrane region" description="Helical" evidence="1">
    <location>
        <begin position="116"/>
        <end position="138"/>
    </location>
</feature>
<evidence type="ECO:0000256" key="1">
    <source>
        <dbReference type="SAM" id="Phobius"/>
    </source>
</evidence>
<protein>
    <submittedName>
        <fullName evidence="3">Undecaprenyl-diphosphatase</fullName>
        <ecNumber evidence="3">3.6.1.27</ecNumber>
    </submittedName>
</protein>
<keyword evidence="1" id="KW-0472">Membrane</keyword>
<dbReference type="InterPro" id="IPR036938">
    <property type="entry name" value="PAP2/HPO_sf"/>
</dbReference>
<feature type="domain" description="Phosphatidic acid phosphatase type 2/haloperoxidase" evidence="2">
    <location>
        <begin position="117"/>
        <end position="231"/>
    </location>
</feature>